<dbReference type="InterPro" id="IPR051600">
    <property type="entry name" value="Beta-PGM-like"/>
</dbReference>
<keyword evidence="4" id="KW-0460">Magnesium</keyword>
<dbReference type="SFLD" id="SFLDS00003">
    <property type="entry name" value="Haloacid_Dehalogenase"/>
    <property type="match status" value="1"/>
</dbReference>
<keyword evidence="3" id="KW-0479">Metal-binding</keyword>
<evidence type="ECO:0000313" key="6">
    <source>
        <dbReference type="Proteomes" id="UP000646365"/>
    </source>
</evidence>
<evidence type="ECO:0000256" key="2">
    <source>
        <dbReference type="ARBA" id="ARBA00006171"/>
    </source>
</evidence>
<dbReference type="InterPro" id="IPR023198">
    <property type="entry name" value="PGP-like_dom2"/>
</dbReference>
<comment type="similarity">
    <text evidence="2">Belongs to the HAD-like hydrolase superfamily. CbbY/CbbZ/Gph/YieH family.</text>
</comment>
<dbReference type="InterPro" id="IPR036412">
    <property type="entry name" value="HAD-like_sf"/>
</dbReference>
<dbReference type="Gene3D" id="1.10.150.240">
    <property type="entry name" value="Putative phosphatase, domain 2"/>
    <property type="match status" value="1"/>
</dbReference>
<dbReference type="NCBIfam" id="TIGR01509">
    <property type="entry name" value="HAD-SF-IA-v3"/>
    <property type="match status" value="1"/>
</dbReference>
<dbReference type="SUPFAM" id="SSF56784">
    <property type="entry name" value="HAD-like"/>
    <property type="match status" value="1"/>
</dbReference>
<dbReference type="Gene3D" id="3.40.50.1000">
    <property type="entry name" value="HAD superfamily/HAD-like"/>
    <property type="match status" value="1"/>
</dbReference>
<dbReference type="GO" id="GO:0003824">
    <property type="term" value="F:catalytic activity"/>
    <property type="evidence" value="ECO:0007669"/>
    <property type="project" value="UniProtKB-ARBA"/>
</dbReference>
<keyword evidence="6" id="KW-1185">Reference proteome</keyword>
<dbReference type="InterPro" id="IPR023214">
    <property type="entry name" value="HAD_sf"/>
</dbReference>
<dbReference type="Proteomes" id="UP000646365">
    <property type="component" value="Unassembled WGS sequence"/>
</dbReference>
<dbReference type="EMBL" id="BMJQ01000005">
    <property type="protein sequence ID" value="GGF15997.1"/>
    <property type="molecule type" value="Genomic_DNA"/>
</dbReference>
<evidence type="ECO:0000256" key="3">
    <source>
        <dbReference type="ARBA" id="ARBA00022723"/>
    </source>
</evidence>
<organism evidence="5 6">
    <name type="scientific">Aliidongia dinghuensis</name>
    <dbReference type="NCBI Taxonomy" id="1867774"/>
    <lineage>
        <taxon>Bacteria</taxon>
        <taxon>Pseudomonadati</taxon>
        <taxon>Pseudomonadota</taxon>
        <taxon>Alphaproteobacteria</taxon>
        <taxon>Rhodospirillales</taxon>
        <taxon>Dongiaceae</taxon>
        <taxon>Aliidongia</taxon>
    </lineage>
</organism>
<dbReference type="GO" id="GO:0046872">
    <property type="term" value="F:metal ion binding"/>
    <property type="evidence" value="ECO:0007669"/>
    <property type="project" value="UniProtKB-KW"/>
</dbReference>
<protein>
    <submittedName>
        <fullName evidence="5">Haloacid dehalogenase</fullName>
    </submittedName>
</protein>
<gene>
    <name evidence="5" type="ORF">GCM10011611_22210</name>
</gene>
<dbReference type="CDD" id="cd07526">
    <property type="entry name" value="HAD_BPGM_like"/>
    <property type="match status" value="1"/>
</dbReference>
<evidence type="ECO:0000313" key="5">
    <source>
        <dbReference type="EMBL" id="GGF15997.1"/>
    </source>
</evidence>
<comment type="caution">
    <text evidence="5">The sequence shown here is derived from an EMBL/GenBank/DDBJ whole genome shotgun (WGS) entry which is preliminary data.</text>
</comment>
<dbReference type="RefSeq" id="WP_189045616.1">
    <property type="nucleotide sequence ID" value="NZ_BMJQ01000005.1"/>
</dbReference>
<dbReference type="AlphaFoldDB" id="A0A8J3E4N9"/>
<evidence type="ECO:0000256" key="4">
    <source>
        <dbReference type="ARBA" id="ARBA00022842"/>
    </source>
</evidence>
<dbReference type="SFLD" id="SFLDG01129">
    <property type="entry name" value="C1.5:_HAD__Beta-PGM__Phosphata"/>
    <property type="match status" value="1"/>
</dbReference>
<comment type="cofactor">
    <cofactor evidence="1">
        <name>Mg(2+)</name>
        <dbReference type="ChEBI" id="CHEBI:18420"/>
    </cofactor>
</comment>
<dbReference type="Pfam" id="PF00702">
    <property type="entry name" value="Hydrolase"/>
    <property type="match status" value="1"/>
</dbReference>
<dbReference type="PANTHER" id="PTHR46193:SF10">
    <property type="entry name" value="6-PHOSPHOGLUCONATE PHOSPHATASE"/>
    <property type="match status" value="1"/>
</dbReference>
<accession>A0A8J3E4N9</accession>
<dbReference type="PANTHER" id="PTHR46193">
    <property type="entry name" value="6-PHOSPHOGLUCONATE PHOSPHATASE"/>
    <property type="match status" value="1"/>
</dbReference>
<dbReference type="InterPro" id="IPR006439">
    <property type="entry name" value="HAD-SF_hydro_IA"/>
</dbReference>
<evidence type="ECO:0000256" key="1">
    <source>
        <dbReference type="ARBA" id="ARBA00001946"/>
    </source>
</evidence>
<proteinExistence type="inferred from homology"/>
<sequence length="224" mass="23413">MAAAPSTLIIFDCDGVLVDSEVLACQVEIEVLHGLGHPISLAEFARRAVGRSRKDNWAMLEAHWGRPLPGDYTEQVQARLFERFRAELTPVAGMPELVRRITGSRCVASSSPPDRLALTLALCGYAPLFEGAAFSAAEVRAGKPAPDLFLHAAARRGAEPRHCVVVEDSVPGILAAKAAGMRAIGFCGGGHCAPDHAASLRAAGADEIAADAAALARLLALSAS</sequence>
<reference evidence="5" key="2">
    <citation type="submission" date="2020-09" db="EMBL/GenBank/DDBJ databases">
        <authorList>
            <person name="Sun Q."/>
            <person name="Zhou Y."/>
        </authorList>
    </citation>
    <scope>NUCLEOTIDE SEQUENCE</scope>
    <source>
        <strain evidence="5">CGMCC 1.15725</strain>
    </source>
</reference>
<name>A0A8J3E4N9_9PROT</name>
<reference evidence="5" key="1">
    <citation type="journal article" date="2014" name="Int. J. Syst. Evol. Microbiol.">
        <title>Complete genome sequence of Corynebacterium casei LMG S-19264T (=DSM 44701T), isolated from a smear-ripened cheese.</title>
        <authorList>
            <consortium name="US DOE Joint Genome Institute (JGI-PGF)"/>
            <person name="Walter F."/>
            <person name="Albersmeier A."/>
            <person name="Kalinowski J."/>
            <person name="Ruckert C."/>
        </authorList>
    </citation>
    <scope>NUCLEOTIDE SEQUENCE</scope>
    <source>
        <strain evidence="5">CGMCC 1.15725</strain>
    </source>
</reference>